<feature type="domain" description="RING-type" evidence="7">
    <location>
        <begin position="28"/>
        <end position="70"/>
    </location>
</feature>
<evidence type="ECO:0000256" key="1">
    <source>
        <dbReference type="ARBA" id="ARBA00004370"/>
    </source>
</evidence>
<dbReference type="GO" id="GO:0016020">
    <property type="term" value="C:membrane"/>
    <property type="evidence" value="ECO:0007669"/>
    <property type="project" value="UniProtKB-SubCell"/>
</dbReference>
<dbReference type="Pfam" id="PF13639">
    <property type="entry name" value="zf-RING_2"/>
    <property type="match status" value="1"/>
</dbReference>
<evidence type="ECO:0000313" key="9">
    <source>
        <dbReference type="Proteomes" id="UP001054252"/>
    </source>
</evidence>
<reference evidence="8 9" key="1">
    <citation type="journal article" date="2021" name="Commun. Biol.">
        <title>The genome of Shorea leprosula (Dipterocarpaceae) highlights the ecological relevance of drought in aseasonal tropical rainforests.</title>
        <authorList>
            <person name="Ng K.K.S."/>
            <person name="Kobayashi M.J."/>
            <person name="Fawcett J.A."/>
            <person name="Hatakeyama M."/>
            <person name="Paape T."/>
            <person name="Ng C.H."/>
            <person name="Ang C.C."/>
            <person name="Tnah L.H."/>
            <person name="Lee C.T."/>
            <person name="Nishiyama T."/>
            <person name="Sese J."/>
            <person name="O'Brien M.J."/>
            <person name="Copetti D."/>
            <person name="Mohd Noor M.I."/>
            <person name="Ong R.C."/>
            <person name="Putra M."/>
            <person name="Sireger I.Z."/>
            <person name="Indrioko S."/>
            <person name="Kosugi Y."/>
            <person name="Izuno A."/>
            <person name="Isagi Y."/>
            <person name="Lee S.L."/>
            <person name="Shimizu K.K."/>
        </authorList>
    </citation>
    <scope>NUCLEOTIDE SEQUENCE [LARGE SCALE GENOMIC DNA]</scope>
    <source>
        <strain evidence="8">214</strain>
    </source>
</reference>
<evidence type="ECO:0000256" key="4">
    <source>
        <dbReference type="ARBA" id="ARBA00022833"/>
    </source>
</evidence>
<dbReference type="PANTHER" id="PTHR46151">
    <property type="entry name" value="NEP1-INTERACTING PROTEIN-LIKE 2"/>
    <property type="match status" value="1"/>
</dbReference>
<dbReference type="SUPFAM" id="SSF57850">
    <property type="entry name" value="RING/U-box"/>
    <property type="match status" value="1"/>
</dbReference>
<keyword evidence="2" id="KW-0479">Metal-binding</keyword>
<dbReference type="PROSITE" id="PS50089">
    <property type="entry name" value="ZF_RING_2"/>
    <property type="match status" value="1"/>
</dbReference>
<dbReference type="InterPro" id="IPR001841">
    <property type="entry name" value="Znf_RING"/>
</dbReference>
<keyword evidence="4" id="KW-0862">Zinc</keyword>
<keyword evidence="5" id="KW-0472">Membrane</keyword>
<comment type="subcellular location">
    <subcellularLocation>
        <location evidence="1">Membrane</location>
    </subcellularLocation>
</comment>
<dbReference type="GO" id="GO:0008270">
    <property type="term" value="F:zinc ion binding"/>
    <property type="evidence" value="ECO:0007669"/>
    <property type="project" value="UniProtKB-KW"/>
</dbReference>
<keyword evidence="9" id="KW-1185">Reference proteome</keyword>
<dbReference type="SMART" id="SM00184">
    <property type="entry name" value="RING"/>
    <property type="match status" value="1"/>
</dbReference>
<dbReference type="Proteomes" id="UP001054252">
    <property type="component" value="Unassembled WGS sequence"/>
</dbReference>
<dbReference type="AlphaFoldDB" id="A0AAV5HMX0"/>
<protein>
    <recommendedName>
        <fullName evidence="7">RING-type domain-containing protein</fullName>
    </recommendedName>
</protein>
<proteinExistence type="predicted"/>
<keyword evidence="3 6" id="KW-0863">Zinc-finger</keyword>
<name>A0AAV5HMX0_9ROSI</name>
<evidence type="ECO:0000256" key="3">
    <source>
        <dbReference type="ARBA" id="ARBA00022771"/>
    </source>
</evidence>
<evidence type="ECO:0000256" key="5">
    <source>
        <dbReference type="ARBA" id="ARBA00023136"/>
    </source>
</evidence>
<evidence type="ECO:0000256" key="6">
    <source>
        <dbReference type="PROSITE-ProRule" id="PRU00175"/>
    </source>
</evidence>
<evidence type="ECO:0000313" key="8">
    <source>
        <dbReference type="EMBL" id="GKU90157.1"/>
    </source>
</evidence>
<evidence type="ECO:0000259" key="7">
    <source>
        <dbReference type="PROSITE" id="PS50089"/>
    </source>
</evidence>
<evidence type="ECO:0000256" key="2">
    <source>
        <dbReference type="ARBA" id="ARBA00022723"/>
    </source>
</evidence>
<dbReference type="EMBL" id="BPVZ01000004">
    <property type="protein sequence ID" value="GKU90157.1"/>
    <property type="molecule type" value="Genomic_DNA"/>
</dbReference>
<accession>A0AAV5HMX0</accession>
<comment type="caution">
    <text evidence="8">The sequence shown here is derived from an EMBL/GenBank/DDBJ whole genome shotgun (WGS) entry which is preliminary data.</text>
</comment>
<organism evidence="8 9">
    <name type="scientific">Rubroshorea leprosula</name>
    <dbReference type="NCBI Taxonomy" id="152421"/>
    <lineage>
        <taxon>Eukaryota</taxon>
        <taxon>Viridiplantae</taxon>
        <taxon>Streptophyta</taxon>
        <taxon>Embryophyta</taxon>
        <taxon>Tracheophyta</taxon>
        <taxon>Spermatophyta</taxon>
        <taxon>Magnoliopsida</taxon>
        <taxon>eudicotyledons</taxon>
        <taxon>Gunneridae</taxon>
        <taxon>Pentapetalae</taxon>
        <taxon>rosids</taxon>
        <taxon>malvids</taxon>
        <taxon>Malvales</taxon>
        <taxon>Dipterocarpaceae</taxon>
        <taxon>Rubroshorea</taxon>
    </lineage>
</organism>
<dbReference type="InterPro" id="IPR013083">
    <property type="entry name" value="Znf_RING/FYVE/PHD"/>
</dbReference>
<dbReference type="Gene3D" id="3.30.40.10">
    <property type="entry name" value="Zinc/RING finger domain, C3HC4 (zinc finger)"/>
    <property type="match status" value="1"/>
</dbReference>
<sequence>MIASFRRIQEIGITEENILDSSRNRISCSICLQDFSVGENAKCLPQCQHMFHQACIERWLIGKRSCPLCRRNL</sequence>
<gene>
    <name evidence="8" type="ORF">SLEP1_g4194</name>
</gene>
<dbReference type="PANTHER" id="PTHR46151:SF19">
    <property type="entry name" value="NEP1-INTERACTING PROTEIN 1-LIKE ISOFORM X1"/>
    <property type="match status" value="1"/>
</dbReference>